<dbReference type="SUPFAM" id="SSF55874">
    <property type="entry name" value="ATPase domain of HSP90 chaperone/DNA topoisomerase II/histidine kinase"/>
    <property type="match status" value="1"/>
</dbReference>
<feature type="transmembrane region" description="Helical" evidence="16">
    <location>
        <begin position="12"/>
        <end position="32"/>
    </location>
</feature>
<evidence type="ECO:0000313" key="19">
    <source>
        <dbReference type="EMBL" id="TVO73488.1"/>
    </source>
</evidence>
<keyword evidence="20" id="KW-1185">Reference proteome</keyword>
<keyword evidence="8 16" id="KW-0812">Transmembrane</keyword>
<keyword evidence="9" id="KW-0547">Nucleotide-binding</keyword>
<dbReference type="SMART" id="SM00388">
    <property type="entry name" value="HisKA"/>
    <property type="match status" value="1"/>
</dbReference>
<feature type="compositionally biased region" description="Basic and acidic residues" evidence="15">
    <location>
        <begin position="130"/>
        <end position="152"/>
    </location>
</feature>
<comment type="caution">
    <text evidence="19">The sequence shown here is derived from an EMBL/GenBank/DDBJ whole genome shotgun (WGS) entry which is preliminary data.</text>
</comment>
<dbReference type="InterPro" id="IPR004358">
    <property type="entry name" value="Sig_transdc_His_kin-like_C"/>
</dbReference>
<reference evidence="19 20" key="1">
    <citation type="submission" date="2019-07" db="EMBL/GenBank/DDBJ databases">
        <title>The pathways for chlorine oxyanion respiration interact through the shared metabolite chlorate.</title>
        <authorList>
            <person name="Barnum T.P."/>
            <person name="Cheng Y."/>
            <person name="Hill K.A."/>
            <person name="Lucas L.N."/>
            <person name="Carlson H.K."/>
            <person name="Coates J.D."/>
        </authorList>
    </citation>
    <scope>NUCLEOTIDE SEQUENCE [LARGE SCALE GENOMIC DNA]</scope>
    <source>
        <strain evidence="19 20">BK-1</strain>
    </source>
</reference>
<accession>A0A558DQX1</accession>
<dbReference type="InterPro" id="IPR036097">
    <property type="entry name" value="HisK_dim/P_sf"/>
</dbReference>
<dbReference type="InterPro" id="IPR003594">
    <property type="entry name" value="HATPase_dom"/>
</dbReference>
<dbReference type="PANTHER" id="PTHR44936:SF5">
    <property type="entry name" value="SENSOR HISTIDINE KINASE ENVZ"/>
    <property type="match status" value="1"/>
</dbReference>
<evidence type="ECO:0000256" key="11">
    <source>
        <dbReference type="ARBA" id="ARBA00022840"/>
    </source>
</evidence>
<dbReference type="Pfam" id="PF02518">
    <property type="entry name" value="HATPase_c"/>
    <property type="match status" value="1"/>
</dbReference>
<evidence type="ECO:0000256" key="9">
    <source>
        <dbReference type="ARBA" id="ARBA00022741"/>
    </source>
</evidence>
<dbReference type="PANTHER" id="PTHR44936">
    <property type="entry name" value="SENSOR PROTEIN CREC"/>
    <property type="match status" value="1"/>
</dbReference>
<dbReference type="Pfam" id="PF00512">
    <property type="entry name" value="HisKA"/>
    <property type="match status" value="1"/>
</dbReference>
<evidence type="ECO:0000256" key="3">
    <source>
        <dbReference type="ARBA" id="ARBA00012438"/>
    </source>
</evidence>
<dbReference type="PROSITE" id="PS50885">
    <property type="entry name" value="HAMP"/>
    <property type="match status" value="1"/>
</dbReference>
<proteinExistence type="predicted"/>
<evidence type="ECO:0000256" key="4">
    <source>
        <dbReference type="ARBA" id="ARBA00022475"/>
    </source>
</evidence>
<dbReference type="CDD" id="cd06225">
    <property type="entry name" value="HAMP"/>
    <property type="match status" value="1"/>
</dbReference>
<organism evidence="19 20">
    <name type="scientific">Sedimenticola selenatireducens</name>
    <dbReference type="NCBI Taxonomy" id="191960"/>
    <lineage>
        <taxon>Bacteria</taxon>
        <taxon>Pseudomonadati</taxon>
        <taxon>Pseudomonadota</taxon>
        <taxon>Gammaproteobacteria</taxon>
        <taxon>Chromatiales</taxon>
        <taxon>Sedimenticolaceae</taxon>
        <taxon>Sedimenticola</taxon>
    </lineage>
</organism>
<dbReference type="Gene3D" id="1.10.287.130">
    <property type="match status" value="1"/>
</dbReference>
<evidence type="ECO:0000256" key="15">
    <source>
        <dbReference type="SAM" id="MobiDB-lite"/>
    </source>
</evidence>
<dbReference type="SMART" id="SM00387">
    <property type="entry name" value="HATPase_c"/>
    <property type="match status" value="1"/>
</dbReference>
<comment type="catalytic activity">
    <reaction evidence="1">
        <text>ATP + protein L-histidine = ADP + protein N-phospho-L-histidine.</text>
        <dbReference type="EC" id="2.7.13.3"/>
    </reaction>
</comment>
<keyword evidence="11" id="KW-0067">ATP-binding</keyword>
<evidence type="ECO:0000313" key="20">
    <source>
        <dbReference type="Proteomes" id="UP000316649"/>
    </source>
</evidence>
<evidence type="ECO:0000256" key="10">
    <source>
        <dbReference type="ARBA" id="ARBA00022777"/>
    </source>
</evidence>
<evidence type="ECO:0000256" key="16">
    <source>
        <dbReference type="SAM" id="Phobius"/>
    </source>
</evidence>
<keyword evidence="5" id="KW-0997">Cell inner membrane</keyword>
<dbReference type="GO" id="GO:0005524">
    <property type="term" value="F:ATP binding"/>
    <property type="evidence" value="ECO:0007669"/>
    <property type="project" value="UniProtKB-KW"/>
</dbReference>
<evidence type="ECO:0000256" key="2">
    <source>
        <dbReference type="ARBA" id="ARBA00004429"/>
    </source>
</evidence>
<sequence length="467" mass="52476">MRLLPRSLFGRLVLILIGGLLLAQFLSTGLLLKDRGEILRENTGQQLVQRIASIVNLIEDTPTPERQRIIRAFSTPTFRVSLADAPVRQDPEAHALPSHHLEMMLHQALNKNTELQVAILPFKAGFKEDSPPWRRRHDSDADRRYGSGERPLRPNRLSGFQASIRLSDNSWLTVQRPLPEGIESWPKKLLGYLGVLLLSIILISLLAVRWVTKPLGTLADAAHNLGKDIAHPPLDEKGPKEVRQAAQAFNTMQSRLRRYIEDRSSVLAAVSHDLKTPITRLRLRLALLQDSDLQARFDKDLTEMEQMVTATLDYLRGTESKEKRVNININSLLESLQDDAQELGWNMTLATGKVLPYMGRPLALKRCLMNLIENAVRYGHAANVRIEDSEKSLTLIIADQGEETISEEELENLFNPFYRREESRAKETGGTGLGLGIARNIARAHGGDVILRKGRTQGLEAIITLPR</sequence>
<keyword evidence="4" id="KW-1003">Cell membrane</keyword>
<dbReference type="EC" id="2.7.13.3" evidence="3"/>
<dbReference type="InterPro" id="IPR003660">
    <property type="entry name" value="HAMP_dom"/>
</dbReference>
<dbReference type="SUPFAM" id="SSF47384">
    <property type="entry name" value="Homodimeric domain of signal transducing histidine kinase"/>
    <property type="match status" value="1"/>
</dbReference>
<evidence type="ECO:0000256" key="14">
    <source>
        <dbReference type="ARBA" id="ARBA00023136"/>
    </source>
</evidence>
<keyword evidence="14 16" id="KW-0472">Membrane</keyword>
<protein>
    <recommendedName>
        <fullName evidence="3">histidine kinase</fullName>
        <ecNumber evidence="3">2.7.13.3</ecNumber>
    </recommendedName>
</protein>
<dbReference type="Pfam" id="PF00672">
    <property type="entry name" value="HAMP"/>
    <property type="match status" value="1"/>
</dbReference>
<feature type="region of interest" description="Disordered" evidence="15">
    <location>
        <begin position="130"/>
        <end position="154"/>
    </location>
</feature>
<evidence type="ECO:0000259" key="17">
    <source>
        <dbReference type="PROSITE" id="PS50109"/>
    </source>
</evidence>
<dbReference type="CDD" id="cd00075">
    <property type="entry name" value="HATPase"/>
    <property type="match status" value="1"/>
</dbReference>
<feature type="domain" description="HAMP" evidence="18">
    <location>
        <begin position="209"/>
        <end position="261"/>
    </location>
</feature>
<dbReference type="InterPro" id="IPR050980">
    <property type="entry name" value="2C_sensor_his_kinase"/>
</dbReference>
<keyword evidence="7" id="KW-0808">Transferase</keyword>
<keyword evidence="13" id="KW-0902">Two-component regulatory system</keyword>
<dbReference type="EMBL" id="VMNH01000013">
    <property type="protein sequence ID" value="TVO73488.1"/>
    <property type="molecule type" value="Genomic_DNA"/>
</dbReference>
<evidence type="ECO:0000256" key="8">
    <source>
        <dbReference type="ARBA" id="ARBA00022692"/>
    </source>
</evidence>
<evidence type="ECO:0000256" key="6">
    <source>
        <dbReference type="ARBA" id="ARBA00022553"/>
    </source>
</evidence>
<dbReference type="SMART" id="SM00304">
    <property type="entry name" value="HAMP"/>
    <property type="match status" value="1"/>
</dbReference>
<dbReference type="InterPro" id="IPR036890">
    <property type="entry name" value="HATPase_C_sf"/>
</dbReference>
<evidence type="ECO:0000256" key="13">
    <source>
        <dbReference type="ARBA" id="ARBA00023012"/>
    </source>
</evidence>
<keyword evidence="12 16" id="KW-1133">Transmembrane helix</keyword>
<dbReference type="PRINTS" id="PR00344">
    <property type="entry name" value="BCTRLSENSOR"/>
</dbReference>
<keyword evidence="10" id="KW-0418">Kinase</keyword>
<dbReference type="OrthoDB" id="9804645at2"/>
<evidence type="ECO:0000256" key="12">
    <source>
        <dbReference type="ARBA" id="ARBA00022989"/>
    </source>
</evidence>
<evidence type="ECO:0000256" key="5">
    <source>
        <dbReference type="ARBA" id="ARBA00022519"/>
    </source>
</evidence>
<dbReference type="InterPro" id="IPR003661">
    <property type="entry name" value="HisK_dim/P_dom"/>
</dbReference>
<dbReference type="Proteomes" id="UP000316649">
    <property type="component" value="Unassembled WGS sequence"/>
</dbReference>
<evidence type="ECO:0000259" key="18">
    <source>
        <dbReference type="PROSITE" id="PS50885"/>
    </source>
</evidence>
<comment type="subcellular location">
    <subcellularLocation>
        <location evidence="2">Cell inner membrane</location>
        <topology evidence="2">Multi-pass membrane protein</topology>
    </subcellularLocation>
</comment>
<evidence type="ECO:0000256" key="7">
    <source>
        <dbReference type="ARBA" id="ARBA00022679"/>
    </source>
</evidence>
<dbReference type="GO" id="GO:0005886">
    <property type="term" value="C:plasma membrane"/>
    <property type="evidence" value="ECO:0007669"/>
    <property type="project" value="UniProtKB-SubCell"/>
</dbReference>
<dbReference type="AlphaFoldDB" id="A0A558DQX1"/>
<gene>
    <name evidence="19" type="ORF">FHP88_11455</name>
</gene>
<keyword evidence="6" id="KW-0597">Phosphoprotein</keyword>
<dbReference type="InterPro" id="IPR005467">
    <property type="entry name" value="His_kinase_dom"/>
</dbReference>
<dbReference type="RefSeq" id="WP_144359211.1">
    <property type="nucleotide sequence ID" value="NZ_VMNH01000013.1"/>
</dbReference>
<feature type="transmembrane region" description="Helical" evidence="16">
    <location>
        <begin position="189"/>
        <end position="211"/>
    </location>
</feature>
<feature type="domain" description="Histidine kinase" evidence="17">
    <location>
        <begin position="269"/>
        <end position="467"/>
    </location>
</feature>
<evidence type="ECO:0000256" key="1">
    <source>
        <dbReference type="ARBA" id="ARBA00000085"/>
    </source>
</evidence>
<dbReference type="PROSITE" id="PS50109">
    <property type="entry name" value="HIS_KIN"/>
    <property type="match status" value="1"/>
</dbReference>
<dbReference type="Gene3D" id="3.30.565.10">
    <property type="entry name" value="Histidine kinase-like ATPase, C-terminal domain"/>
    <property type="match status" value="1"/>
</dbReference>
<dbReference type="GO" id="GO:0000155">
    <property type="term" value="F:phosphorelay sensor kinase activity"/>
    <property type="evidence" value="ECO:0007669"/>
    <property type="project" value="InterPro"/>
</dbReference>
<name>A0A558DQX1_9GAMM</name>